<dbReference type="InterPro" id="IPR048254">
    <property type="entry name" value="CDP_ALCOHOL_P_TRANSF_CS"/>
</dbReference>
<gene>
    <name evidence="19" type="ORF">C4K88_05400</name>
</gene>
<feature type="binding site" evidence="17">
    <location>
        <position position="66"/>
    </location>
    <ligand>
        <name>Mg(2+)</name>
        <dbReference type="ChEBI" id="CHEBI:18420"/>
        <label>2</label>
    </ligand>
</feature>
<comment type="cofactor">
    <cofactor evidence="17">
        <name>Mg(2+)</name>
        <dbReference type="ChEBI" id="CHEBI:18420"/>
    </cofactor>
    <text evidence="17">Contains a di-nuclear catalytic Mg(2+) center.</text>
</comment>
<dbReference type="Gene3D" id="1.20.120.1760">
    <property type="match status" value="1"/>
</dbReference>
<comment type="subcellular location">
    <subcellularLocation>
        <location evidence="1 17">Cell membrane</location>
        <topology evidence="1 17">Multi-pass membrane protein</topology>
    </subcellularLocation>
</comment>
<keyword evidence="8 17" id="KW-0812">Transmembrane</keyword>
<dbReference type="PROSITE" id="PS00379">
    <property type="entry name" value="CDP_ALCOHOL_P_TRANSF"/>
    <property type="match status" value="1"/>
</dbReference>
<dbReference type="GO" id="GO:0005886">
    <property type="term" value="C:plasma membrane"/>
    <property type="evidence" value="ECO:0007669"/>
    <property type="project" value="UniProtKB-SubCell"/>
</dbReference>
<feature type="binding site" evidence="17">
    <location>
        <position position="91"/>
    </location>
    <ligand>
        <name>Mg(2+)</name>
        <dbReference type="ChEBI" id="CHEBI:18420"/>
        <label>2</label>
    </ligand>
</feature>
<protein>
    <recommendedName>
        <fullName evidence="14 17">Phosphatidylinositol phosphate synthase</fullName>
        <shortName evidence="17">PIP synthase</shortName>
        <ecNumber evidence="17">2.7.8.-</ecNumber>
    </recommendedName>
    <alternativeName>
        <fullName evidence="15 17">CDP-diacylglycerol--D-myo-inositol-3-phosphate 3-phosphatidyltransferase</fullName>
    </alternativeName>
</protein>
<dbReference type="RefSeq" id="WP_104120599.1">
    <property type="nucleotide sequence ID" value="NZ_JBHOFP010000004.1"/>
</dbReference>
<feature type="active site" description="Proton acceptor" evidence="17">
    <location>
        <position position="91"/>
    </location>
</feature>
<feature type="binding site" evidence="17">
    <location>
        <begin position="29"/>
        <end position="32"/>
    </location>
    <ligand>
        <name>a CDP-1,2-diacyl-sn-glycerol</name>
        <dbReference type="ChEBI" id="CHEBI:58332"/>
    </ligand>
</feature>
<evidence type="ECO:0000256" key="16">
    <source>
        <dbReference type="ARBA" id="ARBA00048865"/>
    </source>
</evidence>
<evidence type="ECO:0000256" key="5">
    <source>
        <dbReference type="ARBA" id="ARBA00011738"/>
    </source>
</evidence>
<keyword evidence="12 17" id="KW-0472">Membrane</keyword>
<dbReference type="InterPro" id="IPR043130">
    <property type="entry name" value="CDP-OH_PTrfase_TM_dom"/>
</dbReference>
<evidence type="ECO:0000256" key="2">
    <source>
        <dbReference type="ARBA" id="ARBA00004805"/>
    </source>
</evidence>
<evidence type="ECO:0000256" key="3">
    <source>
        <dbReference type="ARBA" id="ARBA00005189"/>
    </source>
</evidence>
<keyword evidence="7 17" id="KW-0808">Transferase</keyword>
<feature type="transmembrane region" description="Helical" evidence="17">
    <location>
        <begin position="52"/>
        <end position="72"/>
    </location>
</feature>
<dbReference type="Pfam" id="PF01066">
    <property type="entry name" value="CDP-OH_P_transf"/>
    <property type="match status" value="1"/>
</dbReference>
<feature type="transmembrane region" description="Helical" evidence="17">
    <location>
        <begin position="21"/>
        <end position="46"/>
    </location>
</feature>
<organism evidence="19 20">
    <name type="scientific">Arthrobacter pityocampae</name>
    <dbReference type="NCBI Taxonomy" id="547334"/>
    <lineage>
        <taxon>Bacteria</taxon>
        <taxon>Bacillati</taxon>
        <taxon>Actinomycetota</taxon>
        <taxon>Actinomycetes</taxon>
        <taxon>Micrococcales</taxon>
        <taxon>Micrococcaceae</taxon>
        <taxon>Arthrobacter</taxon>
    </lineage>
</organism>
<evidence type="ECO:0000256" key="15">
    <source>
        <dbReference type="ARBA" id="ARBA00033137"/>
    </source>
</evidence>
<feature type="binding site" evidence="17">
    <location>
        <position position="70"/>
    </location>
    <ligand>
        <name>a CDP-1,2-diacyl-sn-glycerol</name>
        <dbReference type="ChEBI" id="CHEBI:58332"/>
    </ligand>
</feature>
<feature type="binding site" evidence="17">
    <location>
        <position position="87"/>
    </location>
    <ligand>
        <name>Mg(2+)</name>
        <dbReference type="ChEBI" id="CHEBI:18420"/>
        <label>2</label>
    </ligand>
</feature>
<dbReference type="GO" id="GO:0000287">
    <property type="term" value="F:magnesium ion binding"/>
    <property type="evidence" value="ECO:0007669"/>
    <property type="project" value="UniProtKB-UniRule"/>
</dbReference>
<evidence type="ECO:0000256" key="9">
    <source>
        <dbReference type="ARBA" id="ARBA00022723"/>
    </source>
</evidence>
<dbReference type="Proteomes" id="UP000239297">
    <property type="component" value="Unassembled WGS sequence"/>
</dbReference>
<evidence type="ECO:0000256" key="14">
    <source>
        <dbReference type="ARBA" id="ARBA00024082"/>
    </source>
</evidence>
<evidence type="ECO:0000313" key="20">
    <source>
        <dbReference type="Proteomes" id="UP000239297"/>
    </source>
</evidence>
<keyword evidence="17" id="KW-0594">Phospholipid biosynthesis</keyword>
<keyword evidence="6 17" id="KW-1003">Cell membrane</keyword>
<dbReference type="InterPro" id="IPR000462">
    <property type="entry name" value="CDP-OH_P_trans"/>
</dbReference>
<evidence type="ECO:0000256" key="13">
    <source>
        <dbReference type="ARBA" id="ARBA00023935"/>
    </source>
</evidence>
<dbReference type="OrthoDB" id="116551at2"/>
<evidence type="ECO:0000256" key="8">
    <source>
        <dbReference type="ARBA" id="ARBA00022692"/>
    </source>
</evidence>
<comment type="pathway">
    <text evidence="2 17">Phospholipid metabolism; phosphatidylinositol phosphate biosynthesis.</text>
</comment>
<comment type="catalytic activity">
    <reaction evidence="16 17">
        <text>a CDP-1,2-diacyl-sn-glycerol + 1D-myo-inositol 3-phosphate = a 1,2-diacyl-sn-glycero-3-phospho-(1D-myo-inositol-3-phosphate) + CMP + H(+)</text>
        <dbReference type="Rhea" id="RHEA:60504"/>
        <dbReference type="ChEBI" id="CHEBI:15378"/>
        <dbReference type="ChEBI" id="CHEBI:58088"/>
        <dbReference type="ChEBI" id="CHEBI:58332"/>
        <dbReference type="ChEBI" id="CHEBI:58401"/>
        <dbReference type="ChEBI" id="CHEBI:60377"/>
    </reaction>
</comment>
<dbReference type="GO" id="GO:0008654">
    <property type="term" value="P:phospholipid biosynthetic process"/>
    <property type="evidence" value="ECO:0007669"/>
    <property type="project" value="UniProtKB-UniRule"/>
</dbReference>
<evidence type="ECO:0000256" key="10">
    <source>
        <dbReference type="ARBA" id="ARBA00022842"/>
    </source>
</evidence>
<evidence type="ECO:0000256" key="18">
    <source>
        <dbReference type="RuleBase" id="RU003750"/>
    </source>
</evidence>
<feature type="binding site" evidence="17">
    <location>
        <position position="87"/>
    </location>
    <ligand>
        <name>Mg(2+)</name>
        <dbReference type="ChEBI" id="CHEBI:18420"/>
        <label>1</label>
    </ligand>
</feature>
<keyword evidence="17" id="KW-1208">Phospholipid metabolism</keyword>
<keyword evidence="9 17" id="KW-0479">Metal-binding</keyword>
<keyword evidence="17" id="KW-0443">Lipid metabolism</keyword>
<name>A0A2S5IZT6_9MICC</name>
<dbReference type="NCBIfam" id="NF045883">
    <property type="entry name" value="PIPSynth"/>
    <property type="match status" value="1"/>
</dbReference>
<comment type="catalytic activity">
    <reaction evidence="13 17">
        <text>1,2-di-(9Z-octadecenoyl)-sn-glycero-3-cytidine-5'-diphosphate + 1D-myo-inositol 3-phosphate = 1,2-di-(9Z-octadecenoyl)-sn-glycero-3-phospho-(1D-myo-inositol-3-phosphate) + CMP + H(+)</text>
        <dbReference type="Rhea" id="RHEA:61216"/>
        <dbReference type="ChEBI" id="CHEBI:15378"/>
        <dbReference type="ChEBI" id="CHEBI:58401"/>
        <dbReference type="ChEBI" id="CHEBI:60377"/>
        <dbReference type="ChEBI" id="CHEBI:85356"/>
        <dbReference type="ChEBI" id="CHEBI:144472"/>
    </reaction>
</comment>
<evidence type="ECO:0000256" key="4">
    <source>
        <dbReference type="ARBA" id="ARBA00010441"/>
    </source>
</evidence>
<dbReference type="GO" id="GO:0016780">
    <property type="term" value="F:phosphotransferase activity, for other substituted phosphate groups"/>
    <property type="evidence" value="ECO:0007669"/>
    <property type="project" value="UniProtKB-UniRule"/>
</dbReference>
<dbReference type="UniPathway" id="UPA00220"/>
<evidence type="ECO:0000256" key="1">
    <source>
        <dbReference type="ARBA" id="ARBA00004651"/>
    </source>
</evidence>
<comment type="caution">
    <text evidence="17">Lacks conserved residue(s) required for the propagation of feature annotation.</text>
</comment>
<dbReference type="AlphaFoldDB" id="A0A2S5IZT6"/>
<dbReference type="InterPro" id="IPR044268">
    <property type="entry name" value="PIP_synthase_PgsA1"/>
</dbReference>
<comment type="function">
    <text evidence="17">Catalyzes the conjugation of the 1'-hydroxyl group of D-myo-inositol-3-phosphate (also named L-myo-inositol-1-phosphate) with a lipid tail of cytidine diphosphate diacylglycerol (CDP-DAG), forming phosphatidylinositol phosphate (PIP) and CMP. PIP is a precursor of phosphatidylinositol (PI) which is an essential lipid required for cell wall formation.</text>
</comment>
<reference evidence="19 20" key="1">
    <citation type="journal article" date="2014" name="Int. J. Syst. Evol. Microbiol.">
        <title>Arthrobacter pityocampae sp. nov., isolated from Thaumetopoea pityocampa (Lep., Thaumetopoeidae).</title>
        <authorList>
            <person name="Ince I.A."/>
            <person name="Demirbag Z."/>
            <person name="Kati H."/>
        </authorList>
    </citation>
    <scope>NUCLEOTIDE SEQUENCE [LARGE SCALE GENOMIC DNA]</scope>
    <source>
        <strain evidence="19 20">Tp2</strain>
    </source>
</reference>
<feature type="binding site" evidence="17">
    <location>
        <position position="66"/>
    </location>
    <ligand>
        <name>Mg(2+)</name>
        <dbReference type="ChEBI" id="CHEBI:18420"/>
        <label>1</label>
    </ligand>
</feature>
<evidence type="ECO:0000256" key="6">
    <source>
        <dbReference type="ARBA" id="ARBA00022475"/>
    </source>
</evidence>
<keyword evidence="17" id="KW-0444">Lipid biosynthesis</keyword>
<comment type="subunit">
    <text evidence="5 17">Homodimer.</text>
</comment>
<evidence type="ECO:0000256" key="7">
    <source>
        <dbReference type="ARBA" id="ARBA00022679"/>
    </source>
</evidence>
<feature type="binding site" evidence="17">
    <location>
        <position position="69"/>
    </location>
    <ligand>
        <name>Mg(2+)</name>
        <dbReference type="ChEBI" id="CHEBI:18420"/>
        <label>1</label>
    </ligand>
</feature>
<feature type="transmembrane region" description="Helical" evidence="17">
    <location>
        <begin position="174"/>
        <end position="192"/>
    </location>
</feature>
<feature type="transmembrane region" description="Helical" evidence="17">
    <location>
        <begin position="115"/>
        <end position="132"/>
    </location>
</feature>
<accession>A0A2S5IZT6</accession>
<sequence length="206" mass="21764">MLNKYARGFFTRLFTPLARLLLKWGVTPDAVTIAGTIGVAGGALVFYPLGELFWGTLFITAFVFSDVVDGIMARIKGHSGPWGNFLDSTLDRIADGGVFAGVAIWFFTGGQNTPVAIAALTCLVLGMIVSYARAKAESLGFTANVGLAERAERLVSVLVVTGLTGLGLPEGFLLGVLVVLAAASLVTVYQRISGVRRQSREPRPAA</sequence>
<feature type="transmembrane region" description="Helical" evidence="17">
    <location>
        <begin position="93"/>
        <end position="109"/>
    </location>
</feature>
<keyword evidence="11 17" id="KW-1133">Transmembrane helix</keyword>
<dbReference type="HAMAP" id="MF_02241">
    <property type="entry name" value="PIP_synthase"/>
    <property type="match status" value="1"/>
</dbReference>
<keyword evidence="10 17" id="KW-0460">Magnesium</keyword>
<evidence type="ECO:0000256" key="17">
    <source>
        <dbReference type="HAMAP-Rule" id="MF_02241"/>
    </source>
</evidence>
<evidence type="ECO:0000256" key="11">
    <source>
        <dbReference type="ARBA" id="ARBA00022989"/>
    </source>
</evidence>
<dbReference type="EC" id="2.7.8.-" evidence="17"/>
<comment type="caution">
    <text evidence="19">The sequence shown here is derived from an EMBL/GenBank/DDBJ whole genome shotgun (WGS) entry which is preliminary data.</text>
</comment>
<comment type="similarity">
    <text evidence="4 17 18">Belongs to the CDP-alcohol phosphatidyltransferase class-I family.</text>
</comment>
<keyword evidence="20" id="KW-1185">Reference proteome</keyword>
<proteinExistence type="inferred from homology"/>
<dbReference type="EMBL" id="PRKW01000002">
    <property type="protein sequence ID" value="PPB50106.1"/>
    <property type="molecule type" value="Genomic_DNA"/>
</dbReference>
<evidence type="ECO:0000313" key="19">
    <source>
        <dbReference type="EMBL" id="PPB50106.1"/>
    </source>
</evidence>
<feature type="binding site" evidence="17">
    <location>
        <position position="74"/>
    </location>
    <ligand>
        <name>a CDP-1,2-diacyl-sn-glycerol</name>
        <dbReference type="ChEBI" id="CHEBI:58332"/>
    </ligand>
</feature>
<evidence type="ECO:0000256" key="12">
    <source>
        <dbReference type="ARBA" id="ARBA00023136"/>
    </source>
</evidence>
<comment type="pathway">
    <text evidence="3">Lipid metabolism.</text>
</comment>